<comment type="caution">
    <text evidence="2">The sequence shown here is derived from an EMBL/GenBank/DDBJ whole genome shotgun (WGS) entry which is preliminary data.</text>
</comment>
<keyword evidence="3" id="KW-1185">Reference proteome</keyword>
<gene>
    <name evidence="2" type="ORF">EYF80_067029</name>
</gene>
<proteinExistence type="predicted"/>
<feature type="compositionally biased region" description="Low complexity" evidence="1">
    <location>
        <begin position="23"/>
        <end position="42"/>
    </location>
</feature>
<evidence type="ECO:0000313" key="3">
    <source>
        <dbReference type="Proteomes" id="UP000314294"/>
    </source>
</evidence>
<reference evidence="2 3" key="1">
    <citation type="submission" date="2019-03" db="EMBL/GenBank/DDBJ databases">
        <title>First draft genome of Liparis tanakae, snailfish: a comprehensive survey of snailfish specific genes.</title>
        <authorList>
            <person name="Kim W."/>
            <person name="Song I."/>
            <person name="Jeong J.-H."/>
            <person name="Kim D."/>
            <person name="Kim S."/>
            <person name="Ryu S."/>
            <person name="Song J.Y."/>
            <person name="Lee S.K."/>
        </authorList>
    </citation>
    <scope>NUCLEOTIDE SEQUENCE [LARGE SCALE GENOMIC DNA]</scope>
    <source>
        <tissue evidence="2">Muscle</tissue>
    </source>
</reference>
<dbReference type="Proteomes" id="UP000314294">
    <property type="component" value="Unassembled WGS sequence"/>
</dbReference>
<name>A0A4Z2E253_9TELE</name>
<protein>
    <submittedName>
        <fullName evidence="2">Uncharacterized protein</fullName>
    </submittedName>
</protein>
<feature type="compositionally biased region" description="Gly residues" evidence="1">
    <location>
        <begin position="13"/>
        <end position="22"/>
    </location>
</feature>
<dbReference type="EMBL" id="SRLO01020742">
    <property type="protein sequence ID" value="TNN22855.1"/>
    <property type="molecule type" value="Genomic_DNA"/>
</dbReference>
<accession>A0A4Z2E253</accession>
<feature type="region of interest" description="Disordered" evidence="1">
    <location>
        <begin position="1"/>
        <end position="57"/>
    </location>
</feature>
<sequence>MLGFPLPGSAGRSPGGRGGRGGRSCVACVRRGGSVGSRVGSSMAAANEPHLGGGRAL</sequence>
<organism evidence="2 3">
    <name type="scientific">Liparis tanakae</name>
    <name type="common">Tanaka's snailfish</name>
    <dbReference type="NCBI Taxonomy" id="230148"/>
    <lineage>
        <taxon>Eukaryota</taxon>
        <taxon>Metazoa</taxon>
        <taxon>Chordata</taxon>
        <taxon>Craniata</taxon>
        <taxon>Vertebrata</taxon>
        <taxon>Euteleostomi</taxon>
        <taxon>Actinopterygii</taxon>
        <taxon>Neopterygii</taxon>
        <taxon>Teleostei</taxon>
        <taxon>Neoteleostei</taxon>
        <taxon>Acanthomorphata</taxon>
        <taxon>Eupercaria</taxon>
        <taxon>Perciformes</taxon>
        <taxon>Cottioidei</taxon>
        <taxon>Cottales</taxon>
        <taxon>Liparidae</taxon>
        <taxon>Liparis</taxon>
    </lineage>
</organism>
<evidence type="ECO:0000313" key="2">
    <source>
        <dbReference type="EMBL" id="TNN22855.1"/>
    </source>
</evidence>
<evidence type="ECO:0000256" key="1">
    <source>
        <dbReference type="SAM" id="MobiDB-lite"/>
    </source>
</evidence>
<dbReference type="AlphaFoldDB" id="A0A4Z2E253"/>